<evidence type="ECO:0000259" key="14">
    <source>
        <dbReference type="PROSITE" id="PS51767"/>
    </source>
</evidence>
<dbReference type="PRINTS" id="PR00792">
    <property type="entry name" value="PEPSIN"/>
</dbReference>
<keyword evidence="3" id="KW-0165">Cleavage on pair of basic residues</keyword>
<evidence type="ECO:0000256" key="10">
    <source>
        <dbReference type="PIRSR" id="PIRSR601461-2"/>
    </source>
</evidence>
<dbReference type="InterPro" id="IPR033876">
    <property type="entry name" value="SAP-like"/>
</dbReference>
<dbReference type="Pfam" id="PF00026">
    <property type="entry name" value="Asp"/>
    <property type="match status" value="1"/>
</dbReference>
<dbReference type="InterPro" id="IPR001969">
    <property type="entry name" value="Aspartic_peptidase_AS"/>
</dbReference>
<feature type="transmembrane region" description="Helical" evidence="12">
    <location>
        <begin position="447"/>
        <end position="466"/>
    </location>
</feature>
<keyword evidence="8" id="KW-0325">Glycoprotein</keyword>
<feature type="domain" description="Peptidase A1" evidence="14">
    <location>
        <begin position="55"/>
        <end position="398"/>
    </location>
</feature>
<evidence type="ECO:0000256" key="9">
    <source>
        <dbReference type="PIRSR" id="PIRSR601461-1"/>
    </source>
</evidence>
<proteinExistence type="inferred from homology"/>
<keyword evidence="10" id="KW-1015">Disulfide bond</keyword>
<name>A0A2C5Z873_9HYPO</name>
<feature type="disulfide bond" evidence="10">
    <location>
        <begin position="307"/>
        <end position="354"/>
    </location>
</feature>
<dbReference type="GO" id="GO:0005576">
    <property type="term" value="C:extracellular region"/>
    <property type="evidence" value="ECO:0007669"/>
    <property type="project" value="TreeGrafter"/>
</dbReference>
<dbReference type="Gene3D" id="2.40.70.10">
    <property type="entry name" value="Acid Proteases"/>
    <property type="match status" value="2"/>
</dbReference>
<evidence type="ECO:0000256" key="7">
    <source>
        <dbReference type="ARBA" id="ARBA00023145"/>
    </source>
</evidence>
<evidence type="ECO:0000256" key="4">
    <source>
        <dbReference type="ARBA" id="ARBA00022729"/>
    </source>
</evidence>
<dbReference type="GO" id="GO:0031505">
    <property type="term" value="P:fungal-type cell wall organization"/>
    <property type="evidence" value="ECO:0007669"/>
    <property type="project" value="TreeGrafter"/>
</dbReference>
<keyword evidence="7" id="KW-0865">Zymogen</keyword>
<evidence type="ECO:0000313" key="15">
    <source>
        <dbReference type="EMBL" id="PHH75371.1"/>
    </source>
</evidence>
<dbReference type="InterPro" id="IPR033121">
    <property type="entry name" value="PEPTIDASE_A1"/>
</dbReference>
<keyword evidence="6 11" id="KW-0378">Hydrolase</keyword>
<dbReference type="Proteomes" id="UP000226431">
    <property type="component" value="Unassembled WGS sequence"/>
</dbReference>
<dbReference type="PROSITE" id="PS51767">
    <property type="entry name" value="PEPTIDASE_A1"/>
    <property type="match status" value="1"/>
</dbReference>
<organism evidence="15 16">
    <name type="scientific">Ophiocordyceps camponoti-rufipedis</name>
    <dbReference type="NCBI Taxonomy" id="2004952"/>
    <lineage>
        <taxon>Eukaryota</taxon>
        <taxon>Fungi</taxon>
        <taxon>Dikarya</taxon>
        <taxon>Ascomycota</taxon>
        <taxon>Pezizomycotina</taxon>
        <taxon>Sordariomycetes</taxon>
        <taxon>Hypocreomycetidae</taxon>
        <taxon>Hypocreales</taxon>
        <taxon>Ophiocordycipitaceae</taxon>
        <taxon>Ophiocordyceps</taxon>
    </lineage>
</organism>
<evidence type="ECO:0000256" key="6">
    <source>
        <dbReference type="ARBA" id="ARBA00022801"/>
    </source>
</evidence>
<evidence type="ECO:0000256" key="13">
    <source>
        <dbReference type="SAM" id="SignalP"/>
    </source>
</evidence>
<keyword evidence="5 11" id="KW-0064">Aspartyl protease</keyword>
<accession>A0A2C5Z873</accession>
<keyword evidence="4 13" id="KW-0732">Signal</keyword>
<dbReference type="PROSITE" id="PS00141">
    <property type="entry name" value="ASP_PROTEASE"/>
    <property type="match status" value="1"/>
</dbReference>
<keyword evidence="2 11" id="KW-0645">Protease</keyword>
<dbReference type="SUPFAM" id="SSF50630">
    <property type="entry name" value="Acid proteases"/>
    <property type="match status" value="1"/>
</dbReference>
<dbReference type="PANTHER" id="PTHR47965">
    <property type="entry name" value="ASPARTYL PROTEASE-RELATED"/>
    <property type="match status" value="1"/>
</dbReference>
<evidence type="ECO:0000256" key="2">
    <source>
        <dbReference type="ARBA" id="ARBA00022670"/>
    </source>
</evidence>
<protein>
    <recommendedName>
        <fullName evidence="14">Peptidase A1 domain-containing protein</fullName>
    </recommendedName>
</protein>
<gene>
    <name evidence="15" type="ORF">CDD80_2436</name>
</gene>
<comment type="caution">
    <text evidence="15">The sequence shown here is derived from an EMBL/GenBank/DDBJ whole genome shotgun (WGS) entry which is preliminary data.</text>
</comment>
<dbReference type="InterPro" id="IPR021109">
    <property type="entry name" value="Peptidase_aspartic_dom_sf"/>
</dbReference>
<dbReference type="AlphaFoldDB" id="A0A2C5Z873"/>
<sequence length="467" mass="48829">MRSLALLLVGWLAAFGVGEEAKVLKINVRRGIIEESDLQKRDTLNSTLRNRIGLYTIDIGIGNPPQRISALIDTGSSDALINTNVSQLCEQPSRPCAPSGTYNANASSTSQYINSLFNISYVDGSGAGGDFVADDVRISGKQVTGVQLGVAYKSSSPQSVLGIGLPSNEALAARGRRNGGDKNAEYVNLPAKMVQDGVIGSNSYSLWLNDIDSPEGSILFGGIDTARFQEPLVSMPMQKVDGRFSEFFITMTGLQLDNSSLASNLRLAVLLDSGSTFTYLPDKVAQSVYSSLNARFDTKSGAAFVPCSLASQSQSLRFDFTSPASVTVPVRELVIPPEKLSAKPVSFGDGVPACYLGIMPTSGSGGGAGSTTASVLGDTFLRSAYVVYDLEGHTIALANTVYNATGTDIKEIPSNGKIPGVVEARDPVRATTGLPGQRSGAAAGGTVASPFAAVVLGVVVSVMICWS</sequence>
<feature type="active site" evidence="9">
    <location>
        <position position="73"/>
    </location>
</feature>
<dbReference type="OrthoDB" id="771136at2759"/>
<dbReference type="STRING" id="2004952.A0A2C5Z873"/>
<dbReference type="GO" id="GO:0004190">
    <property type="term" value="F:aspartic-type endopeptidase activity"/>
    <property type="evidence" value="ECO:0007669"/>
    <property type="project" value="UniProtKB-KW"/>
</dbReference>
<keyword evidence="12" id="KW-1133">Transmembrane helix</keyword>
<keyword evidence="12" id="KW-0812">Transmembrane</keyword>
<evidence type="ECO:0000256" key="12">
    <source>
        <dbReference type="SAM" id="Phobius"/>
    </source>
</evidence>
<feature type="chain" id="PRO_5012360990" description="Peptidase A1 domain-containing protein" evidence="13">
    <location>
        <begin position="19"/>
        <end position="467"/>
    </location>
</feature>
<evidence type="ECO:0000256" key="8">
    <source>
        <dbReference type="ARBA" id="ARBA00023180"/>
    </source>
</evidence>
<dbReference type="PANTHER" id="PTHR47965:SF12">
    <property type="entry name" value="ASPARTIC PROTEINASE 3-RELATED"/>
    <property type="match status" value="1"/>
</dbReference>
<feature type="active site" evidence="9">
    <location>
        <position position="272"/>
    </location>
</feature>
<keyword evidence="12" id="KW-0472">Membrane</keyword>
<evidence type="ECO:0000313" key="16">
    <source>
        <dbReference type="Proteomes" id="UP000226431"/>
    </source>
</evidence>
<dbReference type="CDD" id="cd05474">
    <property type="entry name" value="SAP_like"/>
    <property type="match status" value="1"/>
</dbReference>
<evidence type="ECO:0000256" key="11">
    <source>
        <dbReference type="RuleBase" id="RU000454"/>
    </source>
</evidence>
<keyword evidence="16" id="KW-1185">Reference proteome</keyword>
<dbReference type="InterPro" id="IPR001461">
    <property type="entry name" value="Aspartic_peptidase_A1"/>
</dbReference>
<dbReference type="GO" id="GO:0006508">
    <property type="term" value="P:proteolysis"/>
    <property type="evidence" value="ECO:0007669"/>
    <property type="project" value="UniProtKB-KW"/>
</dbReference>
<dbReference type="EMBL" id="NJES01000220">
    <property type="protein sequence ID" value="PHH75371.1"/>
    <property type="molecule type" value="Genomic_DNA"/>
</dbReference>
<evidence type="ECO:0000256" key="5">
    <source>
        <dbReference type="ARBA" id="ARBA00022750"/>
    </source>
</evidence>
<evidence type="ECO:0000256" key="3">
    <source>
        <dbReference type="ARBA" id="ARBA00022685"/>
    </source>
</evidence>
<reference evidence="15 16" key="1">
    <citation type="submission" date="2017-06" db="EMBL/GenBank/DDBJ databases">
        <title>Ant-infecting Ophiocordyceps genomes reveal a high diversity of potential behavioral manipulation genes and a possible major role for enterotoxins.</title>
        <authorList>
            <person name="De Bekker C."/>
            <person name="Evans H.C."/>
            <person name="Brachmann A."/>
            <person name="Hughes D.P."/>
        </authorList>
    </citation>
    <scope>NUCLEOTIDE SEQUENCE [LARGE SCALE GENOMIC DNA]</scope>
    <source>
        <strain evidence="15 16">Map16</strain>
    </source>
</reference>
<dbReference type="GO" id="GO:0009277">
    <property type="term" value="C:fungal-type cell wall"/>
    <property type="evidence" value="ECO:0007669"/>
    <property type="project" value="TreeGrafter"/>
</dbReference>
<feature type="signal peptide" evidence="13">
    <location>
        <begin position="1"/>
        <end position="18"/>
    </location>
</feature>
<evidence type="ECO:0000256" key="1">
    <source>
        <dbReference type="ARBA" id="ARBA00007447"/>
    </source>
</evidence>
<comment type="similarity">
    <text evidence="1 11">Belongs to the peptidase A1 family.</text>
</comment>